<name>A0A9P6HRL9_9AGAM</name>
<feature type="region of interest" description="Disordered" evidence="1">
    <location>
        <begin position="445"/>
        <end position="530"/>
    </location>
</feature>
<protein>
    <submittedName>
        <fullName evidence="2">Uncharacterized protein</fullName>
    </submittedName>
</protein>
<evidence type="ECO:0000256" key="1">
    <source>
        <dbReference type="SAM" id="MobiDB-lite"/>
    </source>
</evidence>
<feature type="compositionally biased region" description="Basic and acidic residues" evidence="1">
    <location>
        <begin position="463"/>
        <end position="472"/>
    </location>
</feature>
<dbReference type="OrthoDB" id="2434934at2759"/>
<feature type="compositionally biased region" description="Polar residues" evidence="1">
    <location>
        <begin position="484"/>
        <end position="504"/>
    </location>
</feature>
<keyword evidence="3" id="KW-1185">Reference proteome</keyword>
<organism evidence="2 3">
    <name type="scientific">Thelephora terrestris</name>
    <dbReference type="NCBI Taxonomy" id="56493"/>
    <lineage>
        <taxon>Eukaryota</taxon>
        <taxon>Fungi</taxon>
        <taxon>Dikarya</taxon>
        <taxon>Basidiomycota</taxon>
        <taxon>Agaricomycotina</taxon>
        <taxon>Agaricomycetes</taxon>
        <taxon>Thelephorales</taxon>
        <taxon>Thelephoraceae</taxon>
        <taxon>Thelephora</taxon>
    </lineage>
</organism>
<feature type="compositionally biased region" description="Low complexity" evidence="1">
    <location>
        <begin position="18"/>
        <end position="39"/>
    </location>
</feature>
<feature type="compositionally biased region" description="Pro residues" evidence="1">
    <location>
        <begin position="521"/>
        <end position="530"/>
    </location>
</feature>
<reference evidence="2" key="2">
    <citation type="submission" date="2020-11" db="EMBL/GenBank/DDBJ databases">
        <authorList>
            <consortium name="DOE Joint Genome Institute"/>
            <person name="Kuo A."/>
            <person name="Miyauchi S."/>
            <person name="Kiss E."/>
            <person name="Drula E."/>
            <person name="Kohler A."/>
            <person name="Sanchez-Garcia M."/>
            <person name="Andreopoulos B."/>
            <person name="Barry K.W."/>
            <person name="Bonito G."/>
            <person name="Buee M."/>
            <person name="Carver A."/>
            <person name="Chen C."/>
            <person name="Cichocki N."/>
            <person name="Clum A."/>
            <person name="Culley D."/>
            <person name="Crous P.W."/>
            <person name="Fauchery L."/>
            <person name="Girlanda M."/>
            <person name="Hayes R."/>
            <person name="Keri Z."/>
            <person name="Labutti K."/>
            <person name="Lipzen A."/>
            <person name="Lombard V."/>
            <person name="Magnuson J."/>
            <person name="Maillard F."/>
            <person name="Morin E."/>
            <person name="Murat C."/>
            <person name="Nolan M."/>
            <person name="Ohm R."/>
            <person name="Pangilinan J."/>
            <person name="Pereira M."/>
            <person name="Perotto S."/>
            <person name="Peter M."/>
            <person name="Riley R."/>
            <person name="Sitrit Y."/>
            <person name="Stielow B."/>
            <person name="Szollosi G."/>
            <person name="Zifcakova L."/>
            <person name="Stursova M."/>
            <person name="Spatafora J.W."/>
            <person name="Tedersoo L."/>
            <person name="Vaario L.-M."/>
            <person name="Yamada A."/>
            <person name="Yan M."/>
            <person name="Wang P."/>
            <person name="Xu J."/>
            <person name="Bruns T."/>
            <person name="Baldrian P."/>
            <person name="Vilgalys R."/>
            <person name="Henrissat B."/>
            <person name="Grigoriev I.V."/>
            <person name="Hibbett D."/>
            <person name="Nagy L.G."/>
            <person name="Martin F.M."/>
        </authorList>
    </citation>
    <scope>NUCLEOTIDE SEQUENCE</scope>
    <source>
        <strain evidence="2">UH-Tt-Lm1</strain>
    </source>
</reference>
<sequence>MLSLTFWSTKTVVTTAEAPDNLPSDAPLDPSLSPSALPLPKEPQPAPEEDSNAVSQRDGSVEVTEEMSTTTTPSSDPGQQPTTEMPTTLDVPEPRPRKISIRSSLSLLRRPAEHYHQGKPMMDAVHVQQKKHGIVCDLKRAIRARSAAGSKSEKRAKESAEIVRALIIGPTSISPTSKKPQALTKVQLEKVKSELAKPKSANKVISQLRNLDLATDPSAPFSAADASSQPTGKGQGPIHAVCLDQTDEDVEKDHFVQLKPDAPSDTVDLFAESVVTANVDSISSTLGNLHLVDLVGTNFGFGQPPSGQGILAGIRLITPQLMSLGYVTGQAILPDHKGVYPPIDRMSILTYWWGLELVLPPPTLVYLQKAQSISGTVMNFLTAMSAVNNGVREILPFIRYISQFLEFEFSTILGQDKGLGVVCAATWIMPAALVPRPWDFDLPPGKPNLIPLHQNGPFGQLPPRKETEDESGRPSGELPPVSLQVESAQTPPSSEPDNSVPNNDSTPPPSVTIVPPTLHGLPPPEVQLQA</sequence>
<comment type="caution">
    <text evidence="2">The sequence shown here is derived from an EMBL/GenBank/DDBJ whole genome shotgun (WGS) entry which is preliminary data.</text>
</comment>
<gene>
    <name evidence="2" type="ORF">BJ322DRAFT_1097891</name>
</gene>
<feature type="compositionally biased region" description="Low complexity" evidence="1">
    <location>
        <begin position="66"/>
        <end position="83"/>
    </location>
</feature>
<dbReference type="EMBL" id="WIUZ02000001">
    <property type="protein sequence ID" value="KAF9792998.1"/>
    <property type="molecule type" value="Genomic_DNA"/>
</dbReference>
<proteinExistence type="predicted"/>
<evidence type="ECO:0000313" key="3">
    <source>
        <dbReference type="Proteomes" id="UP000736335"/>
    </source>
</evidence>
<dbReference type="AlphaFoldDB" id="A0A9P6HRL9"/>
<evidence type="ECO:0000313" key="2">
    <source>
        <dbReference type="EMBL" id="KAF9792998.1"/>
    </source>
</evidence>
<reference evidence="2" key="1">
    <citation type="journal article" date="2020" name="Nat. Commun.">
        <title>Large-scale genome sequencing of mycorrhizal fungi provides insights into the early evolution of symbiotic traits.</title>
        <authorList>
            <person name="Miyauchi S."/>
            <person name="Kiss E."/>
            <person name="Kuo A."/>
            <person name="Drula E."/>
            <person name="Kohler A."/>
            <person name="Sanchez-Garcia M."/>
            <person name="Morin E."/>
            <person name="Andreopoulos B."/>
            <person name="Barry K.W."/>
            <person name="Bonito G."/>
            <person name="Buee M."/>
            <person name="Carver A."/>
            <person name="Chen C."/>
            <person name="Cichocki N."/>
            <person name="Clum A."/>
            <person name="Culley D."/>
            <person name="Crous P.W."/>
            <person name="Fauchery L."/>
            <person name="Girlanda M."/>
            <person name="Hayes R.D."/>
            <person name="Keri Z."/>
            <person name="LaButti K."/>
            <person name="Lipzen A."/>
            <person name="Lombard V."/>
            <person name="Magnuson J."/>
            <person name="Maillard F."/>
            <person name="Murat C."/>
            <person name="Nolan M."/>
            <person name="Ohm R.A."/>
            <person name="Pangilinan J."/>
            <person name="Pereira M.F."/>
            <person name="Perotto S."/>
            <person name="Peter M."/>
            <person name="Pfister S."/>
            <person name="Riley R."/>
            <person name="Sitrit Y."/>
            <person name="Stielow J.B."/>
            <person name="Szollosi G."/>
            <person name="Zifcakova L."/>
            <person name="Stursova M."/>
            <person name="Spatafora J.W."/>
            <person name="Tedersoo L."/>
            <person name="Vaario L.M."/>
            <person name="Yamada A."/>
            <person name="Yan M."/>
            <person name="Wang P."/>
            <person name="Xu J."/>
            <person name="Bruns T."/>
            <person name="Baldrian P."/>
            <person name="Vilgalys R."/>
            <person name="Dunand C."/>
            <person name="Henrissat B."/>
            <person name="Grigoriev I.V."/>
            <person name="Hibbett D."/>
            <person name="Nagy L.G."/>
            <person name="Martin F.M."/>
        </authorList>
    </citation>
    <scope>NUCLEOTIDE SEQUENCE</scope>
    <source>
        <strain evidence="2">UH-Tt-Lm1</strain>
    </source>
</reference>
<feature type="region of interest" description="Disordered" evidence="1">
    <location>
        <begin position="14"/>
        <end position="97"/>
    </location>
</feature>
<accession>A0A9P6HRL9</accession>
<dbReference type="Proteomes" id="UP000736335">
    <property type="component" value="Unassembled WGS sequence"/>
</dbReference>